<feature type="signal peptide" evidence="1">
    <location>
        <begin position="1"/>
        <end position="18"/>
    </location>
</feature>
<dbReference type="EMBL" id="JASJQH010007284">
    <property type="protein sequence ID" value="KAK9711391.1"/>
    <property type="molecule type" value="Genomic_DNA"/>
</dbReference>
<keyword evidence="3" id="KW-1185">Reference proteome</keyword>
<comment type="caution">
    <text evidence="2">The sequence shown here is derived from an EMBL/GenBank/DDBJ whole genome shotgun (WGS) entry which is preliminary data.</text>
</comment>
<accession>A0ABR2VZH2</accession>
<keyword evidence="1" id="KW-0732">Signal</keyword>
<gene>
    <name evidence="2" type="ORF">K7432_007868</name>
</gene>
<reference evidence="2 3" key="1">
    <citation type="submission" date="2023-04" db="EMBL/GenBank/DDBJ databases">
        <title>Genome of Basidiobolus ranarum AG-B5.</title>
        <authorList>
            <person name="Stajich J.E."/>
            <person name="Carter-House D."/>
            <person name="Gryganskyi A."/>
        </authorList>
    </citation>
    <scope>NUCLEOTIDE SEQUENCE [LARGE SCALE GENOMIC DNA]</scope>
    <source>
        <strain evidence="2 3">AG-B5</strain>
    </source>
</reference>
<evidence type="ECO:0000313" key="2">
    <source>
        <dbReference type="EMBL" id="KAK9711391.1"/>
    </source>
</evidence>
<evidence type="ECO:0000313" key="3">
    <source>
        <dbReference type="Proteomes" id="UP001479436"/>
    </source>
</evidence>
<organism evidence="2 3">
    <name type="scientific">Basidiobolus ranarum</name>
    <dbReference type="NCBI Taxonomy" id="34480"/>
    <lineage>
        <taxon>Eukaryota</taxon>
        <taxon>Fungi</taxon>
        <taxon>Fungi incertae sedis</taxon>
        <taxon>Zoopagomycota</taxon>
        <taxon>Entomophthoromycotina</taxon>
        <taxon>Basidiobolomycetes</taxon>
        <taxon>Basidiobolales</taxon>
        <taxon>Basidiobolaceae</taxon>
        <taxon>Basidiobolus</taxon>
    </lineage>
</organism>
<sequence>MIFKIIILALISVSVVSSLSIPLDQIRLDIATFAEPNFEGYLENHDDIPHEGCAPLTEGPIRSYAVAAVTKVELYEDDACLGSLLYTTQGGARAIDTAVSAKSVKLIFNRSGSN</sequence>
<name>A0ABR2VZH2_9FUNG</name>
<dbReference type="Proteomes" id="UP001479436">
    <property type="component" value="Unassembled WGS sequence"/>
</dbReference>
<evidence type="ECO:0000256" key="1">
    <source>
        <dbReference type="SAM" id="SignalP"/>
    </source>
</evidence>
<feature type="chain" id="PRO_5045554484" evidence="1">
    <location>
        <begin position="19"/>
        <end position="114"/>
    </location>
</feature>
<proteinExistence type="predicted"/>
<protein>
    <submittedName>
        <fullName evidence="2">Uncharacterized protein</fullName>
    </submittedName>
</protein>